<dbReference type="CDD" id="cd10440">
    <property type="entry name" value="GIY-YIG_COG3680"/>
    <property type="match status" value="1"/>
</dbReference>
<comment type="caution">
    <text evidence="1">The sequence shown here is derived from an EMBL/GenBank/DDBJ whole genome shotgun (WGS) entry which is preliminary data.</text>
</comment>
<proteinExistence type="predicted"/>
<reference evidence="1" key="1">
    <citation type="submission" date="2023-01" db="EMBL/GenBank/DDBJ databases">
        <title>Human gut microbiome strain richness.</title>
        <authorList>
            <person name="Chen-Liaw A."/>
        </authorList>
    </citation>
    <scope>NUCLEOTIDE SEQUENCE</scope>
    <source>
        <strain evidence="1">D59st1_B8_D59t2_181005</strain>
    </source>
</reference>
<dbReference type="Pfam" id="PF22945">
    <property type="entry name" value="LEM-3_GIY-YIG"/>
    <property type="match status" value="1"/>
</dbReference>
<dbReference type="Proteomes" id="UP001211421">
    <property type="component" value="Unassembled WGS sequence"/>
</dbReference>
<accession>A0AAW6E412</accession>
<sequence>MSERNDELTRLSYTLGENMEDRFYVYMLQDDNGKPFYIGKGQGGRVFCHENDADKLLEVIRSENGDRNVDYSKLSEKIKTIIKSSGKVEKVIIKWGLTENEAFMCESALMNMYDYIFPETLTNISNGHASNAEKHSHALDGYKTKARNVQDFLDNVAIREVDFKEYCGNIPVVFITISKSYPLMYKEKCADLQREDFIYDSARGFWDINIRRTRYAKYVLALYRQIVVGVYPVNEDSWRVTTDFDEKEFPIYPKKYRENDKLLIQKNRTYDEYKRLGGQNDEKWFDTRRKRIGFEKCKPENSEEYSYLCKLKGTYLKDRFFKNQMSVYNYDVDKDGKLRFYSSANWC</sequence>
<dbReference type="RefSeq" id="WP_195552260.1">
    <property type="nucleotide sequence ID" value="NZ_JADMNX010000014.1"/>
</dbReference>
<evidence type="ECO:0000313" key="2">
    <source>
        <dbReference type="Proteomes" id="UP001211421"/>
    </source>
</evidence>
<organism evidence="1 2">
    <name type="scientific">Ruminococcus bicirculans</name>
    <name type="common">ex Wegman et al. 2014</name>
    <dbReference type="NCBI Taxonomy" id="1160721"/>
    <lineage>
        <taxon>Bacteria</taxon>
        <taxon>Bacillati</taxon>
        <taxon>Bacillota</taxon>
        <taxon>Clostridia</taxon>
        <taxon>Eubacteriales</taxon>
        <taxon>Oscillospiraceae</taxon>
        <taxon>Ruminococcus</taxon>
    </lineage>
</organism>
<gene>
    <name evidence="1" type="ORF">PNV70_14170</name>
</gene>
<name>A0AAW6E412_9FIRM</name>
<dbReference type="AlphaFoldDB" id="A0AAW6E412"/>
<evidence type="ECO:0000313" key="1">
    <source>
        <dbReference type="EMBL" id="MDB8743207.1"/>
    </source>
</evidence>
<dbReference type="EMBL" id="JAQMLS010000014">
    <property type="protein sequence ID" value="MDB8743207.1"/>
    <property type="molecule type" value="Genomic_DNA"/>
</dbReference>
<protein>
    <submittedName>
        <fullName evidence="1">GIY-YIG nuclease family protein</fullName>
    </submittedName>
</protein>